<keyword evidence="2" id="KW-0732">Signal</keyword>
<feature type="region of interest" description="Disordered" evidence="1">
    <location>
        <begin position="88"/>
        <end position="112"/>
    </location>
</feature>
<dbReference type="Proteomes" id="UP000249396">
    <property type="component" value="Unassembled WGS sequence"/>
</dbReference>
<protein>
    <recommendedName>
        <fullName evidence="5">Metal-binding protein SmbP</fullName>
    </recommendedName>
</protein>
<evidence type="ECO:0000313" key="3">
    <source>
        <dbReference type="EMBL" id="PZN83434.1"/>
    </source>
</evidence>
<evidence type="ECO:0000313" key="4">
    <source>
        <dbReference type="Proteomes" id="UP000249396"/>
    </source>
</evidence>
<organism evidence="3 4">
    <name type="scientific">Candidatus Methylumidiphilus alinenensis</name>
    <dbReference type="NCBI Taxonomy" id="2202197"/>
    <lineage>
        <taxon>Bacteria</taxon>
        <taxon>Pseudomonadati</taxon>
        <taxon>Pseudomonadota</taxon>
        <taxon>Gammaproteobacteria</taxon>
        <taxon>Methylococcales</taxon>
        <taxon>Candidatus Methylumidiphilus</taxon>
    </lineage>
</organism>
<proteinExistence type="predicted"/>
<dbReference type="Gene3D" id="1.20.120.660">
    <property type="entry name" value="IL-4 antagonist (De novo design) like domain"/>
    <property type="match status" value="1"/>
</dbReference>
<dbReference type="GO" id="GO:0046872">
    <property type="term" value="F:metal ion binding"/>
    <property type="evidence" value="ECO:0007669"/>
    <property type="project" value="InterPro"/>
</dbReference>
<reference evidence="3 4" key="1">
    <citation type="journal article" date="2018" name="Aquat. Microb. Ecol.">
        <title>Gammaproteobacterial methanotrophs dominate.</title>
        <authorList>
            <person name="Rissanen A.J."/>
            <person name="Saarenheimo J."/>
            <person name="Tiirola M."/>
            <person name="Peura S."/>
            <person name="Aalto S.L."/>
            <person name="Karvinen A."/>
            <person name="Nykanen H."/>
        </authorList>
    </citation>
    <scope>NUCLEOTIDE SEQUENCE [LARGE SCALE GENOMIC DNA]</scope>
    <source>
        <strain evidence="3">AMbin10</strain>
    </source>
</reference>
<dbReference type="AlphaFoldDB" id="A0A2W4TFX0"/>
<sequence length="112" mass="11867">MTDKTLCIGLTLMLASALHWNVANANEHTQEALQHATEAVKSAGDAKAVGEHASQALKHIEDAKAANPELAKKLEKSEADLNSAVKNAKRYNTDSAAKDAADAKAHLESISH</sequence>
<dbReference type="EMBL" id="QJPH01000187">
    <property type="protein sequence ID" value="PZN83434.1"/>
    <property type="molecule type" value="Genomic_DNA"/>
</dbReference>
<feature type="compositionally biased region" description="Basic and acidic residues" evidence="1">
    <location>
        <begin position="96"/>
        <end position="112"/>
    </location>
</feature>
<evidence type="ECO:0000256" key="2">
    <source>
        <dbReference type="SAM" id="SignalP"/>
    </source>
</evidence>
<accession>A0A2W4TFX0</accession>
<feature type="chain" id="PRO_5016148583" description="Metal-binding protein SmbP" evidence="2">
    <location>
        <begin position="26"/>
        <end position="112"/>
    </location>
</feature>
<evidence type="ECO:0008006" key="5">
    <source>
        <dbReference type="Google" id="ProtNLM"/>
    </source>
</evidence>
<comment type="caution">
    <text evidence="3">The sequence shown here is derived from an EMBL/GenBank/DDBJ whole genome shotgun (WGS) entry which is preliminary data.</text>
</comment>
<dbReference type="InterPro" id="IPR031877">
    <property type="entry name" value="SmbP"/>
</dbReference>
<feature type="signal peptide" evidence="2">
    <location>
        <begin position="1"/>
        <end position="25"/>
    </location>
</feature>
<evidence type="ECO:0000256" key="1">
    <source>
        <dbReference type="SAM" id="MobiDB-lite"/>
    </source>
</evidence>
<dbReference type="Pfam" id="PF16785">
    <property type="entry name" value="SMBP"/>
    <property type="match status" value="1"/>
</dbReference>
<gene>
    <name evidence="3" type="ORF">DM484_04505</name>
</gene>
<name>A0A2W4TFX0_9GAMM</name>